<evidence type="ECO:0000313" key="9">
    <source>
        <dbReference type="EMBL" id="WMT08865.1"/>
    </source>
</evidence>
<keyword evidence="4 6" id="KW-0067">ATP-binding</keyword>
<organism evidence="9 10">
    <name type="scientific">Natrinema thermotolerans</name>
    <dbReference type="NCBI Taxonomy" id="121872"/>
    <lineage>
        <taxon>Archaea</taxon>
        <taxon>Methanobacteriati</taxon>
        <taxon>Methanobacteriota</taxon>
        <taxon>Stenosarchaea group</taxon>
        <taxon>Halobacteria</taxon>
        <taxon>Halobacteriales</taxon>
        <taxon>Natrialbaceae</taxon>
        <taxon>Natrinema</taxon>
    </lineage>
</organism>
<dbReference type="InterPro" id="IPR022310">
    <property type="entry name" value="NAD/GMP_synthase"/>
</dbReference>
<dbReference type="NCBIfam" id="TIGR00552">
    <property type="entry name" value="nadE"/>
    <property type="match status" value="1"/>
</dbReference>
<dbReference type="EMBL" id="CP101873">
    <property type="protein sequence ID" value="WMT08865.1"/>
    <property type="molecule type" value="Genomic_DNA"/>
</dbReference>
<evidence type="ECO:0000259" key="8">
    <source>
        <dbReference type="Pfam" id="PF02540"/>
    </source>
</evidence>
<feature type="domain" description="NAD/GMP synthase" evidence="8">
    <location>
        <begin position="33"/>
        <end position="276"/>
    </location>
</feature>
<dbReference type="Proteomes" id="UP001224926">
    <property type="component" value="Chromosome"/>
</dbReference>
<comment type="catalytic activity">
    <reaction evidence="7">
        <text>deamido-NAD(+) + NH4(+) + ATP = AMP + diphosphate + NAD(+) + H(+)</text>
        <dbReference type="Rhea" id="RHEA:21188"/>
        <dbReference type="ChEBI" id="CHEBI:15378"/>
        <dbReference type="ChEBI" id="CHEBI:28938"/>
        <dbReference type="ChEBI" id="CHEBI:30616"/>
        <dbReference type="ChEBI" id="CHEBI:33019"/>
        <dbReference type="ChEBI" id="CHEBI:57540"/>
        <dbReference type="ChEBI" id="CHEBI:58437"/>
        <dbReference type="ChEBI" id="CHEBI:456215"/>
        <dbReference type="EC" id="6.3.1.5"/>
    </reaction>
</comment>
<protein>
    <recommendedName>
        <fullName evidence="7">NH(3)-dependent NAD(+) synthetase</fullName>
        <ecNumber evidence="7">6.3.1.5</ecNumber>
    </recommendedName>
</protein>
<dbReference type="PANTHER" id="PTHR23090:SF9">
    <property type="entry name" value="GLUTAMINE-DEPENDENT NAD(+) SYNTHETASE"/>
    <property type="match status" value="1"/>
</dbReference>
<dbReference type="GeneID" id="39860831"/>
<dbReference type="GO" id="GO:0003952">
    <property type="term" value="F:NAD+ synthase (glutamine-hydrolyzing) activity"/>
    <property type="evidence" value="ECO:0007669"/>
    <property type="project" value="InterPro"/>
</dbReference>
<gene>
    <name evidence="9" type="primary">nadE</name>
    <name evidence="9" type="ORF">NP511_04350</name>
</gene>
<name>A0AAF0T250_9EURY</name>
<comment type="pathway">
    <text evidence="1">Cofactor biosynthesis; NAD(+) biosynthesis.</text>
</comment>
<keyword evidence="10" id="KW-1185">Reference proteome</keyword>
<dbReference type="GO" id="GO:0005737">
    <property type="term" value="C:cytoplasm"/>
    <property type="evidence" value="ECO:0007669"/>
    <property type="project" value="InterPro"/>
</dbReference>
<dbReference type="Gene3D" id="3.40.50.620">
    <property type="entry name" value="HUPs"/>
    <property type="match status" value="1"/>
</dbReference>
<dbReference type="InterPro" id="IPR003694">
    <property type="entry name" value="NAD_synthase"/>
</dbReference>
<keyword evidence="2 6" id="KW-0436">Ligase</keyword>
<dbReference type="CDD" id="cd00553">
    <property type="entry name" value="NAD_synthase"/>
    <property type="match status" value="1"/>
</dbReference>
<dbReference type="GO" id="GO:0008795">
    <property type="term" value="F:NAD+ synthase activity"/>
    <property type="evidence" value="ECO:0007669"/>
    <property type="project" value="UniProtKB-EC"/>
</dbReference>
<dbReference type="GeneID" id="84213145"/>
<evidence type="ECO:0000256" key="5">
    <source>
        <dbReference type="ARBA" id="ARBA00023027"/>
    </source>
</evidence>
<dbReference type="SUPFAM" id="SSF52402">
    <property type="entry name" value="Adenine nucleotide alpha hydrolases-like"/>
    <property type="match status" value="1"/>
</dbReference>
<accession>A0AAF0T250</accession>
<dbReference type="AlphaFoldDB" id="A0AAF0T250"/>
<dbReference type="GO" id="GO:0005524">
    <property type="term" value="F:ATP binding"/>
    <property type="evidence" value="ECO:0007669"/>
    <property type="project" value="UniProtKB-KW"/>
</dbReference>
<proteinExistence type="inferred from homology"/>
<evidence type="ECO:0000256" key="6">
    <source>
        <dbReference type="RuleBase" id="RU003811"/>
    </source>
</evidence>
<dbReference type="GO" id="GO:0004359">
    <property type="term" value="F:glutaminase activity"/>
    <property type="evidence" value="ECO:0007669"/>
    <property type="project" value="InterPro"/>
</dbReference>
<dbReference type="EC" id="6.3.1.5" evidence="7"/>
<dbReference type="RefSeq" id="WP_049964576.1">
    <property type="nucleotide sequence ID" value="NZ_CP101873.1"/>
</dbReference>
<evidence type="ECO:0000256" key="7">
    <source>
        <dbReference type="RuleBase" id="RU003812"/>
    </source>
</evidence>
<keyword evidence="5 6" id="KW-0520">NAD</keyword>
<evidence type="ECO:0000256" key="4">
    <source>
        <dbReference type="ARBA" id="ARBA00022840"/>
    </source>
</evidence>
<evidence type="ECO:0000256" key="1">
    <source>
        <dbReference type="ARBA" id="ARBA00004790"/>
    </source>
</evidence>
<dbReference type="Pfam" id="PF02540">
    <property type="entry name" value="NAD_synthase"/>
    <property type="match status" value="1"/>
</dbReference>
<comment type="similarity">
    <text evidence="6">Belongs to the NAD synthetase family.</text>
</comment>
<evidence type="ECO:0000256" key="3">
    <source>
        <dbReference type="ARBA" id="ARBA00022741"/>
    </source>
</evidence>
<evidence type="ECO:0000256" key="2">
    <source>
        <dbReference type="ARBA" id="ARBA00022598"/>
    </source>
</evidence>
<dbReference type="GO" id="GO:0009435">
    <property type="term" value="P:NAD+ biosynthetic process"/>
    <property type="evidence" value="ECO:0007669"/>
    <property type="project" value="InterPro"/>
</dbReference>
<dbReference type="PANTHER" id="PTHR23090">
    <property type="entry name" value="NH 3 /GLUTAMINE-DEPENDENT NAD + SYNTHETASE"/>
    <property type="match status" value="1"/>
</dbReference>
<sequence>MTVSGFESPIADLPRGSDGLATTDDALSRLRERLPTFLERVVADAGAEGVVVPLDGGVETALAATFAVDAVGQDRVTGFVMPAFLSHEAVSRNAEAVATSLGIDHSRLQLQPVLAAFQETIGGSSGPADDLVATTNALSRLRMTCAYYVANATDALVVGPINRTQYLLGSVAKHGETGADCLPFADLYRAELEALARAVGIPQDLTVEASGSPLHPGGSPATGLDTDPETVDRILRRRIDEGVDAGTVADRTGVETETVERLAAWVERTRHKRRRPVRPSTRI</sequence>
<dbReference type="InterPro" id="IPR014729">
    <property type="entry name" value="Rossmann-like_a/b/a_fold"/>
</dbReference>
<keyword evidence="3 6" id="KW-0547">Nucleotide-binding</keyword>
<reference evidence="9 10" key="1">
    <citation type="submission" date="2022-07" db="EMBL/GenBank/DDBJ databases">
        <title>Two temperate virus in Haloterrigena jeotgali A29.</title>
        <authorList>
            <person name="Deng X."/>
        </authorList>
    </citation>
    <scope>NUCLEOTIDE SEQUENCE [LARGE SCALE GENOMIC DNA]</scope>
    <source>
        <strain evidence="9 10">A29</strain>
    </source>
</reference>
<evidence type="ECO:0000313" key="10">
    <source>
        <dbReference type="Proteomes" id="UP001224926"/>
    </source>
</evidence>